<dbReference type="NCBIfam" id="TIGR02174">
    <property type="entry name" value="CXXU_selWTH"/>
    <property type="match status" value="1"/>
</dbReference>
<keyword evidence="2" id="KW-0676">Redox-active center</keyword>
<dbReference type="Proteomes" id="UP001566132">
    <property type="component" value="Unassembled WGS sequence"/>
</dbReference>
<name>A0ABD1E792_HYPHA</name>
<dbReference type="Gene3D" id="3.40.30.10">
    <property type="entry name" value="Glutaredoxin"/>
    <property type="match status" value="1"/>
</dbReference>
<feature type="signal peptide" evidence="4">
    <location>
        <begin position="1"/>
        <end position="30"/>
    </location>
</feature>
<evidence type="ECO:0000256" key="4">
    <source>
        <dbReference type="SAM" id="SignalP"/>
    </source>
</evidence>
<accession>A0ABD1E792</accession>
<evidence type="ECO:0000313" key="5">
    <source>
        <dbReference type="EMBL" id="KAL1490455.1"/>
    </source>
</evidence>
<dbReference type="PANTHER" id="PTHR13544">
    <property type="entry name" value="SELENOPROTEIN T"/>
    <property type="match status" value="1"/>
</dbReference>
<sequence length="204" mass="23260">MAINYKSTSILVAFATCLILLFVYVDKSAAEEDLDVPVSKISQNIGAPTLKFLYCYSCGYRKMFDQYVQLINEKYPFILVDGANYNPPGIYLFLVRILGTIKFIAILAILAGIDVFAYLNRQAPSWWRWCRENKIYACMMIFFLSNMIEGQLISSGAFEITLNDVPIWSKLESGRIPQPAELFQIIDSHMQFTDSKLELNGFAK</sequence>
<dbReference type="InterPro" id="IPR036249">
    <property type="entry name" value="Thioredoxin-like_sf"/>
</dbReference>
<evidence type="ECO:0000256" key="1">
    <source>
        <dbReference type="ARBA" id="ARBA00022729"/>
    </source>
</evidence>
<dbReference type="InterPro" id="IPR011893">
    <property type="entry name" value="Selenoprotein_Rdx-typ"/>
</dbReference>
<reference evidence="5 6" key="1">
    <citation type="submission" date="2024-05" db="EMBL/GenBank/DDBJ databases">
        <title>Genetic variation in Jamaican populations of the coffee berry borer (Hypothenemus hampei).</title>
        <authorList>
            <person name="Errbii M."/>
            <person name="Myrie A."/>
        </authorList>
    </citation>
    <scope>NUCLEOTIDE SEQUENCE [LARGE SCALE GENOMIC DNA]</scope>
    <source>
        <strain evidence="5">JA-Hopewell-2020-01-JO</strain>
        <tissue evidence="5">Whole body</tissue>
    </source>
</reference>
<dbReference type="AlphaFoldDB" id="A0ABD1E792"/>
<evidence type="ECO:0000256" key="3">
    <source>
        <dbReference type="SAM" id="Phobius"/>
    </source>
</evidence>
<keyword evidence="3" id="KW-0812">Transmembrane</keyword>
<feature type="chain" id="PRO_5044757834" description="Selenoprotein T" evidence="4">
    <location>
        <begin position="31"/>
        <end position="204"/>
    </location>
</feature>
<keyword evidence="1 4" id="KW-0732">Signal</keyword>
<protein>
    <recommendedName>
        <fullName evidence="7">Selenoprotein T</fullName>
    </recommendedName>
</protein>
<keyword evidence="3" id="KW-0472">Membrane</keyword>
<organism evidence="5 6">
    <name type="scientific">Hypothenemus hampei</name>
    <name type="common">Coffee berry borer</name>
    <dbReference type="NCBI Taxonomy" id="57062"/>
    <lineage>
        <taxon>Eukaryota</taxon>
        <taxon>Metazoa</taxon>
        <taxon>Ecdysozoa</taxon>
        <taxon>Arthropoda</taxon>
        <taxon>Hexapoda</taxon>
        <taxon>Insecta</taxon>
        <taxon>Pterygota</taxon>
        <taxon>Neoptera</taxon>
        <taxon>Endopterygota</taxon>
        <taxon>Coleoptera</taxon>
        <taxon>Polyphaga</taxon>
        <taxon>Cucujiformia</taxon>
        <taxon>Curculionidae</taxon>
        <taxon>Scolytinae</taxon>
        <taxon>Hypothenemus</taxon>
    </lineage>
</organism>
<dbReference type="InterPro" id="IPR019389">
    <property type="entry name" value="Selenoprotein_T"/>
</dbReference>
<gene>
    <name evidence="5" type="ORF">ABEB36_013144</name>
</gene>
<dbReference type="SUPFAM" id="SSF52833">
    <property type="entry name" value="Thioredoxin-like"/>
    <property type="match status" value="1"/>
</dbReference>
<feature type="transmembrane region" description="Helical" evidence="3">
    <location>
        <begin position="90"/>
        <end position="119"/>
    </location>
</feature>
<evidence type="ECO:0000256" key="2">
    <source>
        <dbReference type="ARBA" id="ARBA00023284"/>
    </source>
</evidence>
<dbReference type="EMBL" id="JBDJPC010000010">
    <property type="protein sequence ID" value="KAL1490455.1"/>
    <property type="molecule type" value="Genomic_DNA"/>
</dbReference>
<evidence type="ECO:0000313" key="6">
    <source>
        <dbReference type="Proteomes" id="UP001566132"/>
    </source>
</evidence>
<keyword evidence="6" id="KW-1185">Reference proteome</keyword>
<dbReference type="PANTHER" id="PTHR13544:SF0">
    <property type="entry name" value="THIOREDOXIN REDUCTASE-LIKE SELENOPROTEIN T"/>
    <property type="match status" value="1"/>
</dbReference>
<comment type="caution">
    <text evidence="5">The sequence shown here is derived from an EMBL/GenBank/DDBJ whole genome shotgun (WGS) entry which is preliminary data.</text>
</comment>
<evidence type="ECO:0008006" key="7">
    <source>
        <dbReference type="Google" id="ProtNLM"/>
    </source>
</evidence>
<dbReference type="Pfam" id="PF10262">
    <property type="entry name" value="Rdx"/>
    <property type="match status" value="1"/>
</dbReference>
<proteinExistence type="predicted"/>
<keyword evidence="3" id="KW-1133">Transmembrane helix</keyword>